<organism evidence="2 3">
    <name type="scientific">Cristinia sonorae</name>
    <dbReference type="NCBI Taxonomy" id="1940300"/>
    <lineage>
        <taxon>Eukaryota</taxon>
        <taxon>Fungi</taxon>
        <taxon>Dikarya</taxon>
        <taxon>Basidiomycota</taxon>
        <taxon>Agaricomycotina</taxon>
        <taxon>Agaricomycetes</taxon>
        <taxon>Agaricomycetidae</taxon>
        <taxon>Agaricales</taxon>
        <taxon>Pleurotineae</taxon>
        <taxon>Stephanosporaceae</taxon>
        <taxon>Cristinia</taxon>
    </lineage>
</organism>
<feature type="signal peptide" evidence="1">
    <location>
        <begin position="1"/>
        <end position="20"/>
    </location>
</feature>
<protein>
    <recommendedName>
        <fullName evidence="4">Secreted protein</fullName>
    </recommendedName>
</protein>
<dbReference type="Proteomes" id="UP000813824">
    <property type="component" value="Unassembled WGS sequence"/>
</dbReference>
<evidence type="ECO:0008006" key="4">
    <source>
        <dbReference type="Google" id="ProtNLM"/>
    </source>
</evidence>
<feature type="chain" id="PRO_5035479235" description="Secreted protein" evidence="1">
    <location>
        <begin position="21"/>
        <end position="99"/>
    </location>
</feature>
<name>A0A8K0UXL2_9AGAR</name>
<keyword evidence="3" id="KW-1185">Reference proteome</keyword>
<comment type="caution">
    <text evidence="2">The sequence shown here is derived from an EMBL/GenBank/DDBJ whole genome shotgun (WGS) entry which is preliminary data.</text>
</comment>
<evidence type="ECO:0000256" key="1">
    <source>
        <dbReference type="SAM" id="SignalP"/>
    </source>
</evidence>
<proteinExistence type="predicted"/>
<sequence length="99" mass="11106">MCTWVTYALVFCLLTTGSWRDSKLNRRRMEVRNQWSIVRSVIRCSTHTTSSYAGGKVMIVSSWARAPTGTETPTSIERLMSTGIVNSSRRSCSIEPRSG</sequence>
<keyword evidence="1" id="KW-0732">Signal</keyword>
<evidence type="ECO:0000313" key="3">
    <source>
        <dbReference type="Proteomes" id="UP000813824"/>
    </source>
</evidence>
<gene>
    <name evidence="2" type="ORF">BXZ70DRAFT_520359</name>
</gene>
<evidence type="ECO:0000313" key="2">
    <source>
        <dbReference type="EMBL" id="KAH8105351.1"/>
    </source>
</evidence>
<accession>A0A8K0UXL2</accession>
<reference evidence="2" key="1">
    <citation type="journal article" date="2021" name="New Phytol.">
        <title>Evolutionary innovations through gain and loss of genes in the ectomycorrhizal Boletales.</title>
        <authorList>
            <person name="Wu G."/>
            <person name="Miyauchi S."/>
            <person name="Morin E."/>
            <person name="Kuo A."/>
            <person name="Drula E."/>
            <person name="Varga T."/>
            <person name="Kohler A."/>
            <person name="Feng B."/>
            <person name="Cao Y."/>
            <person name="Lipzen A."/>
            <person name="Daum C."/>
            <person name="Hundley H."/>
            <person name="Pangilinan J."/>
            <person name="Johnson J."/>
            <person name="Barry K."/>
            <person name="LaButti K."/>
            <person name="Ng V."/>
            <person name="Ahrendt S."/>
            <person name="Min B."/>
            <person name="Choi I.G."/>
            <person name="Park H."/>
            <person name="Plett J.M."/>
            <person name="Magnuson J."/>
            <person name="Spatafora J.W."/>
            <person name="Nagy L.G."/>
            <person name="Henrissat B."/>
            <person name="Grigoriev I.V."/>
            <person name="Yang Z.L."/>
            <person name="Xu J."/>
            <person name="Martin F.M."/>
        </authorList>
    </citation>
    <scope>NUCLEOTIDE SEQUENCE</scope>
    <source>
        <strain evidence="2">KKN 215</strain>
    </source>
</reference>
<dbReference type="AlphaFoldDB" id="A0A8K0UXL2"/>
<dbReference type="EMBL" id="JAEVFJ010000004">
    <property type="protein sequence ID" value="KAH8105351.1"/>
    <property type="molecule type" value="Genomic_DNA"/>
</dbReference>